<sequence>MVDDDPQIEIINTPPPGYTQEQWDNLSCCVCYGCETCEHSCHLTDDERVERIRLHDEALEAALKGPGRHQLSDGSWVTVRRGQGDPQYLKGDGFDDERLHPRKIQIPIDLPHVDHGGDDQTES</sequence>
<dbReference type="AlphaFoldDB" id="A0AAJ3NPM4"/>
<dbReference type="RefSeq" id="WP_085256596.1">
    <property type="nucleotide sequence ID" value="NZ_AP022573.1"/>
</dbReference>
<evidence type="ECO:0000256" key="1">
    <source>
        <dbReference type="SAM" id="MobiDB-lite"/>
    </source>
</evidence>
<evidence type="ECO:0000313" key="2">
    <source>
        <dbReference type="EMBL" id="ORW70374.1"/>
    </source>
</evidence>
<feature type="region of interest" description="Disordered" evidence="1">
    <location>
        <begin position="65"/>
        <end position="97"/>
    </location>
</feature>
<keyword evidence="3" id="KW-1185">Reference proteome</keyword>
<gene>
    <name evidence="2" type="ORF">AWC23_17120</name>
</gene>
<reference evidence="2 3" key="1">
    <citation type="submission" date="2016-01" db="EMBL/GenBank/DDBJ databases">
        <title>The new phylogeny of the genus Mycobacterium.</title>
        <authorList>
            <person name="Tarcisio F."/>
            <person name="Conor M."/>
            <person name="Antonella G."/>
            <person name="Elisabetta G."/>
            <person name="Giulia F.S."/>
            <person name="Sara T."/>
            <person name="Anna F."/>
            <person name="Clotilde B."/>
            <person name="Roberto B."/>
            <person name="Veronica D.S."/>
            <person name="Fabio R."/>
            <person name="Monica P."/>
            <person name="Olivier J."/>
            <person name="Enrico T."/>
            <person name="Nicola S."/>
        </authorList>
    </citation>
    <scope>NUCLEOTIDE SEQUENCE [LARGE SCALE GENOMIC DNA]</scope>
    <source>
        <strain evidence="2 3">DSM 44616</strain>
    </source>
</reference>
<dbReference type="EMBL" id="LQPR01000040">
    <property type="protein sequence ID" value="ORW70374.1"/>
    <property type="molecule type" value="Genomic_DNA"/>
</dbReference>
<accession>A0AAJ3NPM4</accession>
<organism evidence="2 3">
    <name type="scientific">Mycobacterium saskatchewanense</name>
    <dbReference type="NCBI Taxonomy" id="220927"/>
    <lineage>
        <taxon>Bacteria</taxon>
        <taxon>Bacillati</taxon>
        <taxon>Actinomycetota</taxon>
        <taxon>Actinomycetes</taxon>
        <taxon>Mycobacteriales</taxon>
        <taxon>Mycobacteriaceae</taxon>
        <taxon>Mycobacterium</taxon>
        <taxon>Mycobacterium simiae complex</taxon>
    </lineage>
</organism>
<name>A0AAJ3NPM4_9MYCO</name>
<comment type="caution">
    <text evidence="2">The sequence shown here is derived from an EMBL/GenBank/DDBJ whole genome shotgun (WGS) entry which is preliminary data.</text>
</comment>
<dbReference type="Proteomes" id="UP000193387">
    <property type="component" value="Unassembled WGS sequence"/>
</dbReference>
<protein>
    <submittedName>
        <fullName evidence="2">Uncharacterized protein</fullName>
    </submittedName>
</protein>
<proteinExistence type="predicted"/>
<evidence type="ECO:0000313" key="3">
    <source>
        <dbReference type="Proteomes" id="UP000193387"/>
    </source>
</evidence>